<gene>
    <name evidence="2" type="ORF">SAMN05878282_101209</name>
</gene>
<feature type="signal peptide" evidence="1">
    <location>
        <begin position="1"/>
        <end position="18"/>
    </location>
</feature>
<dbReference type="AlphaFoldDB" id="A0A1N6NCC5"/>
<reference evidence="2 3" key="1">
    <citation type="submission" date="2017-01" db="EMBL/GenBank/DDBJ databases">
        <authorList>
            <person name="Mah S.A."/>
            <person name="Swanson W.J."/>
            <person name="Moy G.W."/>
            <person name="Vacquier V.D."/>
        </authorList>
    </citation>
    <scope>NUCLEOTIDE SEQUENCE [LARGE SCALE GENOMIC DNA]</scope>
    <source>
        <strain evidence="2 3">RU36E</strain>
    </source>
</reference>
<sequence length="98" mass="10554">MRSVLILAFALLVGCASTGNNFNADNLAKLEPGITTVAEASELLGAKPTQTINRSDGKRGVVWQYVSSTVFSGTDIKQAVLLFDEQGHFIRIVQTVDQ</sequence>
<dbReference type="Proteomes" id="UP000185841">
    <property type="component" value="Unassembled WGS sequence"/>
</dbReference>
<evidence type="ECO:0000313" key="2">
    <source>
        <dbReference type="EMBL" id="SIP89672.1"/>
    </source>
</evidence>
<dbReference type="EMBL" id="FTMP01000001">
    <property type="protein sequence ID" value="SIP89672.1"/>
    <property type="molecule type" value="Genomic_DNA"/>
</dbReference>
<protein>
    <recommendedName>
        <fullName evidence="4">Lipoprotein SmpA/OmlA domain-containing protein</fullName>
    </recommendedName>
</protein>
<feature type="chain" id="PRO_5012342422" description="Lipoprotein SmpA/OmlA domain-containing protein" evidence="1">
    <location>
        <begin position="19"/>
        <end position="98"/>
    </location>
</feature>
<keyword evidence="1" id="KW-0732">Signal</keyword>
<dbReference type="PROSITE" id="PS51257">
    <property type="entry name" value="PROKAR_LIPOPROTEIN"/>
    <property type="match status" value="1"/>
</dbReference>
<organism evidence="2 3">
    <name type="scientific">Aquipseudomonas alcaligenes</name>
    <name type="common">Pseudomonas alcaligenes</name>
    <dbReference type="NCBI Taxonomy" id="43263"/>
    <lineage>
        <taxon>Bacteria</taxon>
        <taxon>Pseudomonadati</taxon>
        <taxon>Pseudomonadota</taxon>
        <taxon>Gammaproteobacteria</taxon>
        <taxon>Pseudomonadales</taxon>
        <taxon>Pseudomonadaceae</taxon>
        <taxon>Aquipseudomonas</taxon>
    </lineage>
</organism>
<proteinExistence type="predicted"/>
<evidence type="ECO:0008006" key="4">
    <source>
        <dbReference type="Google" id="ProtNLM"/>
    </source>
</evidence>
<name>A0A1N6NCC5_AQUAC</name>
<evidence type="ECO:0000256" key="1">
    <source>
        <dbReference type="SAM" id="SignalP"/>
    </source>
</evidence>
<evidence type="ECO:0000313" key="3">
    <source>
        <dbReference type="Proteomes" id="UP000185841"/>
    </source>
</evidence>
<accession>A0A1N6NCC5</accession>
<dbReference type="RefSeq" id="WP_076423537.1">
    <property type="nucleotide sequence ID" value="NZ_FTMP01000001.1"/>
</dbReference>